<gene>
    <name evidence="2" type="ORF">EDD75_1229</name>
</gene>
<dbReference type="RefSeq" id="WP_123929525.1">
    <property type="nucleotide sequence ID" value="NZ_RKRE01000002.1"/>
</dbReference>
<keyword evidence="3" id="KW-1185">Reference proteome</keyword>
<name>A0A3N5AQ34_9THEO</name>
<dbReference type="PANTHER" id="PTHR38598">
    <property type="entry name" value="INNER MEMBRANE PROTEIN YJCH"/>
    <property type="match status" value="1"/>
</dbReference>
<keyword evidence="1" id="KW-0812">Transmembrane</keyword>
<evidence type="ECO:0000256" key="1">
    <source>
        <dbReference type="SAM" id="Phobius"/>
    </source>
</evidence>
<dbReference type="OrthoDB" id="9799991at2"/>
<sequence length="99" mass="11266">MKDIKKIEASREFKSLVALRWAMAGVLTLLVFISYYGFILMVGYSKATLARKISEVTPLGIPLVVAVIIVSFILTLVYVFWANSKYDTMVEYLRKSLDH</sequence>
<evidence type="ECO:0000313" key="3">
    <source>
        <dbReference type="Proteomes" id="UP000282654"/>
    </source>
</evidence>
<dbReference type="Pfam" id="PF04341">
    <property type="entry name" value="DUF485"/>
    <property type="match status" value="1"/>
</dbReference>
<organism evidence="2 3">
    <name type="scientific">Thermodesulfitimonas autotrophica</name>
    <dbReference type="NCBI Taxonomy" id="1894989"/>
    <lineage>
        <taxon>Bacteria</taxon>
        <taxon>Bacillati</taxon>
        <taxon>Bacillota</taxon>
        <taxon>Clostridia</taxon>
        <taxon>Thermoanaerobacterales</taxon>
        <taxon>Thermoanaerobacteraceae</taxon>
        <taxon>Thermodesulfitimonas</taxon>
    </lineage>
</organism>
<keyword evidence="1" id="KW-0472">Membrane</keyword>
<proteinExistence type="predicted"/>
<protein>
    <submittedName>
        <fullName evidence="2">Uncharacterized membrane protein (DUF485 family)</fullName>
    </submittedName>
</protein>
<dbReference type="InterPro" id="IPR007436">
    <property type="entry name" value="DUF485"/>
</dbReference>
<dbReference type="GO" id="GO:0005886">
    <property type="term" value="C:plasma membrane"/>
    <property type="evidence" value="ECO:0007669"/>
    <property type="project" value="TreeGrafter"/>
</dbReference>
<dbReference type="Proteomes" id="UP000282654">
    <property type="component" value="Unassembled WGS sequence"/>
</dbReference>
<dbReference type="AlphaFoldDB" id="A0A3N5AQ34"/>
<evidence type="ECO:0000313" key="2">
    <source>
        <dbReference type="EMBL" id="RPF46967.1"/>
    </source>
</evidence>
<accession>A0A3N5AQ34</accession>
<dbReference type="InterPro" id="IPR052959">
    <property type="entry name" value="Inner_membrane_assoc"/>
</dbReference>
<keyword evidence="1" id="KW-1133">Transmembrane helix</keyword>
<comment type="caution">
    <text evidence="2">The sequence shown here is derived from an EMBL/GenBank/DDBJ whole genome shotgun (WGS) entry which is preliminary data.</text>
</comment>
<feature type="transmembrane region" description="Helical" evidence="1">
    <location>
        <begin position="21"/>
        <end position="39"/>
    </location>
</feature>
<reference evidence="2 3" key="1">
    <citation type="submission" date="2018-11" db="EMBL/GenBank/DDBJ databases">
        <title>Genomic Encyclopedia of Type Strains, Phase IV (KMG-IV): sequencing the most valuable type-strain genomes for metagenomic binning, comparative biology and taxonomic classification.</title>
        <authorList>
            <person name="Goeker M."/>
        </authorList>
    </citation>
    <scope>NUCLEOTIDE SEQUENCE [LARGE SCALE GENOMIC DNA]</scope>
    <source>
        <strain evidence="2 3">DSM 102936</strain>
    </source>
</reference>
<dbReference type="PANTHER" id="PTHR38598:SF1">
    <property type="entry name" value="INNER MEMBRANE PROTEIN YJCH"/>
    <property type="match status" value="1"/>
</dbReference>
<feature type="transmembrane region" description="Helical" evidence="1">
    <location>
        <begin position="59"/>
        <end position="81"/>
    </location>
</feature>
<dbReference type="EMBL" id="RKRE01000002">
    <property type="protein sequence ID" value="RPF46967.1"/>
    <property type="molecule type" value="Genomic_DNA"/>
</dbReference>